<evidence type="ECO:0000256" key="4">
    <source>
        <dbReference type="ARBA" id="ARBA00022723"/>
    </source>
</evidence>
<dbReference type="AlphaFoldDB" id="A0A2Z6NPC1"/>
<evidence type="ECO:0000256" key="5">
    <source>
        <dbReference type="ARBA" id="ARBA00023136"/>
    </source>
</evidence>
<keyword evidence="10" id="KW-1185">Reference proteome</keyword>
<evidence type="ECO:0000313" key="9">
    <source>
        <dbReference type="EMBL" id="GAU43893.1"/>
    </source>
</evidence>
<comment type="similarity">
    <text evidence="7">Belongs to the HIPP family.</text>
</comment>
<evidence type="ECO:0000256" key="7">
    <source>
        <dbReference type="ARBA" id="ARBA00024045"/>
    </source>
</evidence>
<dbReference type="OrthoDB" id="689350at2759"/>
<dbReference type="Proteomes" id="UP000242715">
    <property type="component" value="Unassembled WGS sequence"/>
</dbReference>
<keyword evidence="4" id="KW-0479">Metal-binding</keyword>
<dbReference type="InterPro" id="IPR036163">
    <property type="entry name" value="HMA_dom_sf"/>
</dbReference>
<evidence type="ECO:0000256" key="3">
    <source>
        <dbReference type="ARBA" id="ARBA00022539"/>
    </source>
</evidence>
<keyword evidence="6" id="KW-0449">Lipoprotein</keyword>
<sequence length="153" mass="17342">MGALDYLSNFCDTVSVTTSTIKRSKRKAMQTVEIKVRMDCDGCERRVRNAVTSLKGVKSVEVNRKQSRVIVSGYVDPNKVLKRVKSTGKVRAQFWPYVEQHLVYYPYAYGAYDRRAPSGFVRNVMQTASSNNHQDENLVSLFSDDNVNACSIM</sequence>
<dbReference type="CDD" id="cd00371">
    <property type="entry name" value="HMA"/>
    <property type="match status" value="1"/>
</dbReference>
<keyword evidence="3" id="KW-0104">Cadmium</keyword>
<dbReference type="Gene3D" id="3.30.70.100">
    <property type="match status" value="1"/>
</dbReference>
<dbReference type="FunFam" id="3.30.70.100:FF:000035">
    <property type="entry name" value="Heavy metal-associated isoprenylated plant protein 26"/>
    <property type="match status" value="1"/>
</dbReference>
<comment type="subcellular location">
    <subcellularLocation>
        <location evidence="1">Membrane</location>
    </subcellularLocation>
</comment>
<evidence type="ECO:0000256" key="6">
    <source>
        <dbReference type="ARBA" id="ARBA00023289"/>
    </source>
</evidence>
<dbReference type="EMBL" id="DF974000">
    <property type="protein sequence ID" value="GAU43893.1"/>
    <property type="molecule type" value="Genomic_DNA"/>
</dbReference>
<dbReference type="GO" id="GO:0046872">
    <property type="term" value="F:metal ion binding"/>
    <property type="evidence" value="ECO:0007669"/>
    <property type="project" value="UniProtKB-KW"/>
</dbReference>
<evidence type="ECO:0000256" key="2">
    <source>
        <dbReference type="ARBA" id="ARBA00022481"/>
    </source>
</evidence>
<organism evidence="9 10">
    <name type="scientific">Trifolium subterraneum</name>
    <name type="common">Subterranean clover</name>
    <dbReference type="NCBI Taxonomy" id="3900"/>
    <lineage>
        <taxon>Eukaryota</taxon>
        <taxon>Viridiplantae</taxon>
        <taxon>Streptophyta</taxon>
        <taxon>Embryophyta</taxon>
        <taxon>Tracheophyta</taxon>
        <taxon>Spermatophyta</taxon>
        <taxon>Magnoliopsida</taxon>
        <taxon>eudicotyledons</taxon>
        <taxon>Gunneridae</taxon>
        <taxon>Pentapetalae</taxon>
        <taxon>rosids</taxon>
        <taxon>fabids</taxon>
        <taxon>Fabales</taxon>
        <taxon>Fabaceae</taxon>
        <taxon>Papilionoideae</taxon>
        <taxon>50 kb inversion clade</taxon>
        <taxon>NPAAA clade</taxon>
        <taxon>Hologalegina</taxon>
        <taxon>IRL clade</taxon>
        <taxon>Trifolieae</taxon>
        <taxon>Trifolium</taxon>
    </lineage>
</organism>
<dbReference type="PANTHER" id="PTHR22814">
    <property type="entry name" value="COPPER TRANSPORT PROTEIN ATOX1-RELATED"/>
    <property type="match status" value="1"/>
</dbReference>
<keyword evidence="2" id="KW-0488">Methylation</keyword>
<reference evidence="10" key="1">
    <citation type="journal article" date="2017" name="Front. Plant Sci.">
        <title>Climate Clever Clovers: New Paradigm to Reduce the Environmental Footprint of Ruminants by Breeding Low Methanogenic Forages Utilizing Haplotype Variation.</title>
        <authorList>
            <person name="Kaur P."/>
            <person name="Appels R."/>
            <person name="Bayer P.E."/>
            <person name="Keeble-Gagnere G."/>
            <person name="Wang J."/>
            <person name="Hirakawa H."/>
            <person name="Shirasawa K."/>
            <person name="Vercoe P."/>
            <person name="Stefanova K."/>
            <person name="Durmic Z."/>
            <person name="Nichols P."/>
            <person name="Revell C."/>
            <person name="Isobe S.N."/>
            <person name="Edwards D."/>
            <person name="Erskine W."/>
        </authorList>
    </citation>
    <scope>NUCLEOTIDE SEQUENCE [LARGE SCALE GENOMIC DNA]</scope>
    <source>
        <strain evidence="10">cv. Daliak</strain>
    </source>
</reference>
<dbReference type="GO" id="GO:0006950">
    <property type="term" value="P:response to stress"/>
    <property type="evidence" value="ECO:0007669"/>
    <property type="project" value="UniProtKB-ARBA"/>
</dbReference>
<dbReference type="PANTHER" id="PTHR22814:SF110">
    <property type="entry name" value="HEAVY METAL-ASSOCIATED ISOPRENYLATED PLANT PROTEIN 21"/>
    <property type="match status" value="1"/>
</dbReference>
<accession>A0A2Z6NPC1</accession>
<evidence type="ECO:0000256" key="1">
    <source>
        <dbReference type="ARBA" id="ARBA00004370"/>
    </source>
</evidence>
<dbReference type="PROSITE" id="PS50846">
    <property type="entry name" value="HMA_2"/>
    <property type="match status" value="1"/>
</dbReference>
<dbReference type="Pfam" id="PF00403">
    <property type="entry name" value="HMA"/>
    <property type="match status" value="1"/>
</dbReference>
<keyword evidence="6" id="KW-0636">Prenylation</keyword>
<keyword evidence="5" id="KW-0472">Membrane</keyword>
<evidence type="ECO:0000313" key="10">
    <source>
        <dbReference type="Proteomes" id="UP000242715"/>
    </source>
</evidence>
<feature type="domain" description="HMA" evidence="8">
    <location>
        <begin position="29"/>
        <end position="92"/>
    </location>
</feature>
<name>A0A2Z6NPC1_TRISU</name>
<proteinExistence type="inferred from homology"/>
<gene>
    <name evidence="9" type="ORF">TSUD_399410</name>
</gene>
<dbReference type="GO" id="GO:0016020">
    <property type="term" value="C:membrane"/>
    <property type="evidence" value="ECO:0007669"/>
    <property type="project" value="UniProtKB-SubCell"/>
</dbReference>
<dbReference type="SUPFAM" id="SSF55008">
    <property type="entry name" value="HMA, heavy metal-associated domain"/>
    <property type="match status" value="1"/>
</dbReference>
<protein>
    <recommendedName>
        <fullName evidence="8">HMA domain-containing protein</fullName>
    </recommendedName>
</protein>
<dbReference type="InterPro" id="IPR006121">
    <property type="entry name" value="HMA_dom"/>
</dbReference>
<evidence type="ECO:0000259" key="8">
    <source>
        <dbReference type="PROSITE" id="PS50846"/>
    </source>
</evidence>